<protein>
    <submittedName>
        <fullName evidence="4">Fibrous sheath CABYR-binding protein-like</fullName>
    </submittedName>
</protein>
<evidence type="ECO:0000256" key="1">
    <source>
        <dbReference type="SAM" id="MobiDB-lite"/>
    </source>
</evidence>
<dbReference type="Proteomes" id="UP000515158">
    <property type="component" value="Unplaced"/>
</dbReference>
<dbReference type="InParanoid" id="A0A6P8ZRQ7"/>
<keyword evidence="3" id="KW-1185">Reference proteome</keyword>
<dbReference type="GeneID" id="117649331"/>
<feature type="compositionally biased region" description="Low complexity" evidence="1">
    <location>
        <begin position="157"/>
        <end position="173"/>
    </location>
</feature>
<dbReference type="OrthoDB" id="10602497at2759"/>
<feature type="compositionally biased region" description="Basic and acidic residues" evidence="1">
    <location>
        <begin position="452"/>
        <end position="480"/>
    </location>
</feature>
<dbReference type="AlphaFoldDB" id="A0A6P8ZRQ7"/>
<dbReference type="PANTHER" id="PTHR45725">
    <property type="entry name" value="FORMIN HOMOLOGY 2 FAMILY MEMBER"/>
    <property type="match status" value="1"/>
</dbReference>
<evidence type="ECO:0000313" key="4">
    <source>
        <dbReference type="RefSeq" id="XP_034247864.1"/>
    </source>
</evidence>
<reference evidence="4" key="1">
    <citation type="submission" date="2025-08" db="UniProtKB">
        <authorList>
            <consortium name="RefSeq"/>
        </authorList>
    </citation>
    <scope>IDENTIFICATION</scope>
    <source>
        <tissue evidence="4">Total insect</tissue>
    </source>
</reference>
<keyword evidence="2" id="KW-0732">Signal</keyword>
<accession>A0A6P8ZRQ7</accession>
<feature type="region of interest" description="Disordered" evidence="1">
    <location>
        <begin position="154"/>
        <end position="211"/>
    </location>
</feature>
<feature type="compositionally biased region" description="Acidic residues" evidence="1">
    <location>
        <begin position="500"/>
        <end position="511"/>
    </location>
</feature>
<feature type="compositionally biased region" description="Low complexity" evidence="1">
    <location>
        <begin position="186"/>
        <end position="199"/>
    </location>
</feature>
<feature type="signal peptide" evidence="2">
    <location>
        <begin position="1"/>
        <end position="19"/>
    </location>
</feature>
<gene>
    <name evidence="4" type="primary">LOC117649331</name>
</gene>
<feature type="chain" id="PRO_5027777803" evidence="2">
    <location>
        <begin position="20"/>
        <end position="636"/>
    </location>
</feature>
<feature type="compositionally biased region" description="Low complexity" evidence="1">
    <location>
        <begin position="614"/>
        <end position="630"/>
    </location>
</feature>
<feature type="compositionally biased region" description="Basic and acidic residues" evidence="1">
    <location>
        <begin position="487"/>
        <end position="499"/>
    </location>
</feature>
<feature type="compositionally biased region" description="Basic and acidic residues" evidence="1">
    <location>
        <begin position="368"/>
        <end position="377"/>
    </location>
</feature>
<feature type="compositionally biased region" description="Basic and acidic residues" evidence="1">
    <location>
        <begin position="315"/>
        <end position="325"/>
    </location>
</feature>
<feature type="region of interest" description="Disordered" evidence="1">
    <location>
        <begin position="85"/>
        <end position="121"/>
    </location>
</feature>
<organism evidence="4">
    <name type="scientific">Thrips palmi</name>
    <name type="common">Melon thrips</name>
    <dbReference type="NCBI Taxonomy" id="161013"/>
    <lineage>
        <taxon>Eukaryota</taxon>
        <taxon>Metazoa</taxon>
        <taxon>Ecdysozoa</taxon>
        <taxon>Arthropoda</taxon>
        <taxon>Hexapoda</taxon>
        <taxon>Insecta</taxon>
        <taxon>Pterygota</taxon>
        <taxon>Neoptera</taxon>
        <taxon>Paraneoptera</taxon>
        <taxon>Thysanoptera</taxon>
        <taxon>Terebrantia</taxon>
        <taxon>Thripoidea</taxon>
        <taxon>Thripidae</taxon>
        <taxon>Thrips</taxon>
    </lineage>
</organism>
<evidence type="ECO:0000256" key="2">
    <source>
        <dbReference type="SAM" id="SignalP"/>
    </source>
</evidence>
<evidence type="ECO:0000313" key="3">
    <source>
        <dbReference type="Proteomes" id="UP000515158"/>
    </source>
</evidence>
<name>A0A6P8ZRQ7_THRPL</name>
<feature type="region of interest" description="Disordered" evidence="1">
    <location>
        <begin position="273"/>
        <end position="520"/>
    </location>
</feature>
<dbReference type="InterPro" id="IPR051425">
    <property type="entry name" value="Formin_Homology"/>
</dbReference>
<dbReference type="PANTHER" id="PTHR45725:SF1">
    <property type="entry name" value="DISHEVELLED ASSOCIATED ACTIVATOR OF MORPHOGENESIS, ISOFORM D"/>
    <property type="match status" value="1"/>
</dbReference>
<proteinExistence type="predicted"/>
<feature type="region of interest" description="Disordered" evidence="1">
    <location>
        <begin position="612"/>
        <end position="636"/>
    </location>
</feature>
<dbReference type="KEGG" id="tpal:117649331"/>
<feature type="compositionally biased region" description="Low complexity" evidence="1">
    <location>
        <begin position="85"/>
        <end position="95"/>
    </location>
</feature>
<sequence length="636" mass="66628">MAPLTALLVAVAMAACTSAMPADPLPSLQHDTDVVRLAPPNRRMFLVDVIRPPLPTPDAVLTNEVDTSADSDLPRLVRVLVSAPAEEAQQAQSAEARPDAPPSKADDDDYLPRPAPADGVVGLDVDTEALTRLLPPAEDQQPSAADWGAAPEDLEKAAPAAPAAPAEDLTPPAVGGADFSAWTKQAAEPRSDAPAAPAEAVKEPSEELQPPQSSYAGLWELFEGLKMAQADEAVAEASSTAKETVDAKELVTELVPPSIPAAGAVDYWTQPAAEARSDDAVAETTEAVKDVSEPATDLVPPPPGLPELSEWTKVPAKEAAARADVPEPADAPTRDSYSPEKPSSGEAGTDDFLSLGASPPASDAASEFAKDQKDKDSYLPGAGELRPLSEGPVFDDFLAIGEPPKEDDAKDSYVPQDSTATERDSYMPQESAAAKEDTVELTPPAEQTSAQKDSKSGSDHLHDHVHADGLVHEHVHDEVHATTPRPSSDEGDHDHGDHGEEADDDDDDVDGDGVKTSQSQDFRKRRHVCKLCGGYGRAPVISVTINKGYGGGGGYCDSCGRPVYQQPQVVYKPVTVYKPVPVYQEPSGCNYCNQPPPPPPPCHTCGGGGGGGYSQSFSQSSSQSSSSSFSGGWGKK</sequence>
<dbReference type="RefSeq" id="XP_034247864.1">
    <property type="nucleotide sequence ID" value="XM_034391973.1"/>
</dbReference>